<protein>
    <submittedName>
        <fullName evidence="2">Uncharacterized protein</fullName>
    </submittedName>
</protein>
<comment type="caution">
    <text evidence="2">The sequence shown here is derived from an EMBL/GenBank/DDBJ whole genome shotgun (WGS) entry which is preliminary data.</text>
</comment>
<keyword evidence="1" id="KW-1133">Transmembrane helix</keyword>
<dbReference type="AlphaFoldDB" id="A0A645CR09"/>
<dbReference type="EMBL" id="VSSQ01029274">
    <property type="protein sequence ID" value="MPM79338.1"/>
    <property type="molecule type" value="Genomic_DNA"/>
</dbReference>
<keyword evidence="1" id="KW-0472">Membrane</keyword>
<evidence type="ECO:0000313" key="2">
    <source>
        <dbReference type="EMBL" id="MPM79338.1"/>
    </source>
</evidence>
<sequence length="121" mass="13549">MNSHGFNIGTTGTCFGKLSFSVVYNEGCPGIVTGDDLVVKTPYKPGLDIEIGKLINFFFFSGIGINTLICSYVKLIVFYQDIFNQPDMDILRFKKRERGVCLDMRNTVVESCPKIFVFVGK</sequence>
<proteinExistence type="predicted"/>
<evidence type="ECO:0000256" key="1">
    <source>
        <dbReference type="SAM" id="Phobius"/>
    </source>
</evidence>
<name>A0A645CR09_9ZZZZ</name>
<accession>A0A645CR09</accession>
<keyword evidence="1" id="KW-0812">Transmembrane</keyword>
<gene>
    <name evidence="2" type="ORF">SDC9_126371</name>
</gene>
<reference evidence="2" key="1">
    <citation type="submission" date="2019-08" db="EMBL/GenBank/DDBJ databases">
        <authorList>
            <person name="Kucharzyk K."/>
            <person name="Murdoch R.W."/>
            <person name="Higgins S."/>
            <person name="Loffler F."/>
        </authorList>
    </citation>
    <scope>NUCLEOTIDE SEQUENCE</scope>
</reference>
<feature type="transmembrane region" description="Helical" evidence="1">
    <location>
        <begin position="54"/>
        <end position="79"/>
    </location>
</feature>
<organism evidence="2">
    <name type="scientific">bioreactor metagenome</name>
    <dbReference type="NCBI Taxonomy" id="1076179"/>
    <lineage>
        <taxon>unclassified sequences</taxon>
        <taxon>metagenomes</taxon>
        <taxon>ecological metagenomes</taxon>
    </lineage>
</organism>